<organism evidence="2 3">
    <name type="scientific">Marasmius tenuissimus</name>
    <dbReference type="NCBI Taxonomy" id="585030"/>
    <lineage>
        <taxon>Eukaryota</taxon>
        <taxon>Fungi</taxon>
        <taxon>Dikarya</taxon>
        <taxon>Basidiomycota</taxon>
        <taxon>Agaricomycotina</taxon>
        <taxon>Agaricomycetes</taxon>
        <taxon>Agaricomycetidae</taxon>
        <taxon>Agaricales</taxon>
        <taxon>Marasmiineae</taxon>
        <taxon>Marasmiaceae</taxon>
        <taxon>Marasmius</taxon>
    </lineage>
</organism>
<protein>
    <submittedName>
        <fullName evidence="2">Uncharacterized protein</fullName>
    </submittedName>
</protein>
<evidence type="ECO:0000313" key="2">
    <source>
        <dbReference type="EMBL" id="KAL0057092.1"/>
    </source>
</evidence>
<accession>A0ABR2Z639</accession>
<keyword evidence="1" id="KW-0472">Membrane</keyword>
<evidence type="ECO:0000313" key="3">
    <source>
        <dbReference type="Proteomes" id="UP001437256"/>
    </source>
</evidence>
<feature type="non-terminal residue" evidence="2">
    <location>
        <position position="243"/>
    </location>
</feature>
<dbReference type="Proteomes" id="UP001437256">
    <property type="component" value="Unassembled WGS sequence"/>
</dbReference>
<sequence length="243" mass="26212">MSHTSTPLSTPPLTPSQATSALPFITLFIIVFIILLDVANDSLAITLSLSSICTAGSLIAVITITSTAGSLIAVITITSTAGPLIIIADCATTYFVTTVESTAVEGEASGLENGKNKFDDPTNLNDFNKLHEGERRGQKQKKNPIQWLVNQGKKRNYDTRSGETCIVVFLLNNICKARLKEGSMIEEIVCCLEGLSKDWFGNGGSGGAGPTTAVLRLRRGEAEEQKLGFLNIITLIEFRFWVE</sequence>
<gene>
    <name evidence="2" type="ORF">AAF712_016279</name>
</gene>
<dbReference type="EMBL" id="JBBXMP010000701">
    <property type="protein sequence ID" value="KAL0057092.1"/>
    <property type="molecule type" value="Genomic_DNA"/>
</dbReference>
<feature type="transmembrane region" description="Helical" evidence="1">
    <location>
        <begin position="51"/>
        <end position="77"/>
    </location>
</feature>
<comment type="caution">
    <text evidence="2">The sequence shown here is derived from an EMBL/GenBank/DDBJ whole genome shotgun (WGS) entry which is preliminary data.</text>
</comment>
<reference evidence="2 3" key="1">
    <citation type="submission" date="2024-05" db="EMBL/GenBank/DDBJ databases">
        <title>A draft genome resource for the thread blight pathogen Marasmius tenuissimus strain MS-2.</title>
        <authorList>
            <person name="Yulfo-Soto G.E."/>
            <person name="Baruah I.K."/>
            <person name="Amoako-Attah I."/>
            <person name="Bukari Y."/>
            <person name="Meinhardt L.W."/>
            <person name="Bailey B.A."/>
            <person name="Cohen S.P."/>
        </authorList>
    </citation>
    <scope>NUCLEOTIDE SEQUENCE [LARGE SCALE GENOMIC DNA]</scope>
    <source>
        <strain evidence="2 3">MS-2</strain>
    </source>
</reference>
<keyword evidence="1" id="KW-1133">Transmembrane helix</keyword>
<keyword evidence="3" id="KW-1185">Reference proteome</keyword>
<keyword evidence="1" id="KW-0812">Transmembrane</keyword>
<evidence type="ECO:0000256" key="1">
    <source>
        <dbReference type="SAM" id="Phobius"/>
    </source>
</evidence>
<name>A0ABR2Z639_9AGAR</name>
<feature type="transmembrane region" description="Helical" evidence="1">
    <location>
        <begin position="20"/>
        <end position="39"/>
    </location>
</feature>
<proteinExistence type="predicted"/>